<evidence type="ECO:0000256" key="1">
    <source>
        <dbReference type="SAM" id="MobiDB-lite"/>
    </source>
</evidence>
<name>A0A8W8K8U3_MAGGI</name>
<keyword evidence="3" id="KW-1185">Reference proteome</keyword>
<dbReference type="EnsemblMetazoa" id="G22918.4">
    <property type="protein sequence ID" value="G22918.4:cds"/>
    <property type="gene ID" value="G22918"/>
</dbReference>
<reference evidence="2" key="1">
    <citation type="submission" date="2022-08" db="UniProtKB">
        <authorList>
            <consortium name="EnsemblMetazoa"/>
        </authorList>
    </citation>
    <scope>IDENTIFICATION</scope>
    <source>
        <strain evidence="2">05x7-T-G4-1.051#20</strain>
    </source>
</reference>
<evidence type="ECO:0000313" key="2">
    <source>
        <dbReference type="EnsemblMetazoa" id="G22918.4:cds"/>
    </source>
</evidence>
<dbReference type="AlphaFoldDB" id="A0A8W8K8U3"/>
<feature type="compositionally biased region" description="Low complexity" evidence="1">
    <location>
        <begin position="190"/>
        <end position="199"/>
    </location>
</feature>
<dbReference type="Proteomes" id="UP000005408">
    <property type="component" value="Unassembled WGS sequence"/>
</dbReference>
<protein>
    <submittedName>
        <fullName evidence="2">Uncharacterized protein</fullName>
    </submittedName>
</protein>
<feature type="region of interest" description="Disordered" evidence="1">
    <location>
        <begin position="127"/>
        <end position="203"/>
    </location>
</feature>
<feature type="compositionally biased region" description="Basic residues" evidence="1">
    <location>
        <begin position="129"/>
        <end position="139"/>
    </location>
</feature>
<proteinExistence type="predicted"/>
<feature type="region of interest" description="Disordered" evidence="1">
    <location>
        <begin position="215"/>
        <end position="235"/>
    </location>
</feature>
<evidence type="ECO:0000313" key="3">
    <source>
        <dbReference type="Proteomes" id="UP000005408"/>
    </source>
</evidence>
<sequence length="235" mass="26290">MAMFPNASRGYMPFVTGQHHKKAIAMAKQKQAKSGKSDKKRKMKTYLVTLRDKSGATYTYTVRTDGTKSMPVLCDSKVTLGATASLPNLGLTSPIQKMLYSRDDLDVKDEKKGGIFSSFFRFIKEKTGKSKGGKSKRKPKSLEQRKRQRTISAMSNLDPIQESPDEEEYEDVDEDNDSYTHSESDDSSSDSEPNSENVSICEDDLKKTEGSITWAYHTGKNPDNRVCCRRTDGGL</sequence>
<organism evidence="2 3">
    <name type="scientific">Magallana gigas</name>
    <name type="common">Pacific oyster</name>
    <name type="synonym">Crassostrea gigas</name>
    <dbReference type="NCBI Taxonomy" id="29159"/>
    <lineage>
        <taxon>Eukaryota</taxon>
        <taxon>Metazoa</taxon>
        <taxon>Spiralia</taxon>
        <taxon>Lophotrochozoa</taxon>
        <taxon>Mollusca</taxon>
        <taxon>Bivalvia</taxon>
        <taxon>Autobranchia</taxon>
        <taxon>Pteriomorphia</taxon>
        <taxon>Ostreida</taxon>
        <taxon>Ostreoidea</taxon>
        <taxon>Ostreidae</taxon>
        <taxon>Magallana</taxon>
    </lineage>
</organism>
<feature type="compositionally biased region" description="Acidic residues" evidence="1">
    <location>
        <begin position="163"/>
        <end position="177"/>
    </location>
</feature>
<accession>A0A8W8K8U3</accession>